<evidence type="ECO:0000256" key="6">
    <source>
        <dbReference type="ARBA" id="ARBA00022692"/>
    </source>
</evidence>
<evidence type="ECO:0000256" key="5">
    <source>
        <dbReference type="ARBA" id="ARBA00022519"/>
    </source>
</evidence>
<dbReference type="Pfam" id="PF07963">
    <property type="entry name" value="N_methyl"/>
    <property type="match status" value="1"/>
</dbReference>
<dbReference type="GO" id="GO:0015628">
    <property type="term" value="P:protein secretion by the type II secretion system"/>
    <property type="evidence" value="ECO:0007669"/>
    <property type="project" value="InterPro"/>
</dbReference>
<dbReference type="NCBIfam" id="TIGR02532">
    <property type="entry name" value="IV_pilin_GFxxxE"/>
    <property type="match status" value="1"/>
</dbReference>
<gene>
    <name evidence="11" type="primary">gspH</name>
    <name evidence="11" type="ORF">H0A36_02010</name>
</gene>
<sequence length="219" mass="24847">MQQALHPRQSDVNHQKLRLNNQSYLNRQPYLNQSGFTLIEVLVVVVIIGVLASVAVLSLGDGGREREIRQQMSELALLFEQMQTTAVYKNQSYGITLKDDRLSFLSWDRSKRKWQEAESGKDKDIPWKPIKLAGGLTFQNLMIDSKDSPIGDLLAKQRKRLKDNQIIKKELGPVPDIAFLSSYEVTPFKLTIVSDTGIEKTQYYLTTDGVSGFDILSEE</sequence>
<dbReference type="PROSITE" id="PS00409">
    <property type="entry name" value="PROKAR_NTER_METHYL"/>
    <property type="match status" value="1"/>
</dbReference>
<accession>A0A853HU09</accession>
<keyword evidence="12" id="KW-1185">Reference proteome</keyword>
<protein>
    <recommendedName>
        <fullName evidence="2">Type II secretion system protein H</fullName>
    </recommendedName>
    <alternativeName>
        <fullName evidence="9">General secretion pathway protein H</fullName>
    </alternativeName>
</protein>
<dbReference type="InterPro" id="IPR045584">
    <property type="entry name" value="Pilin-like"/>
</dbReference>
<evidence type="ECO:0000256" key="10">
    <source>
        <dbReference type="SAM" id="Phobius"/>
    </source>
</evidence>
<dbReference type="PRINTS" id="PR00885">
    <property type="entry name" value="BCTERIALGSPH"/>
</dbReference>
<keyword evidence="4" id="KW-0488">Methylation</keyword>
<name>A0A853HU09_9GAMM</name>
<keyword evidence="6 10" id="KW-0812">Transmembrane</keyword>
<evidence type="ECO:0000313" key="12">
    <source>
        <dbReference type="Proteomes" id="UP000569732"/>
    </source>
</evidence>
<evidence type="ECO:0000256" key="8">
    <source>
        <dbReference type="ARBA" id="ARBA00023136"/>
    </source>
</evidence>
<comment type="subcellular location">
    <subcellularLocation>
        <location evidence="1">Cell inner membrane</location>
        <topology evidence="1">Single-pass membrane protein</topology>
    </subcellularLocation>
</comment>
<reference evidence="11 12" key="1">
    <citation type="submission" date="2020-07" db="EMBL/GenBank/DDBJ databases">
        <title>Endozoicomonas sp. nov., isolated from sediment.</title>
        <authorList>
            <person name="Gu T."/>
        </authorList>
    </citation>
    <scope>NUCLEOTIDE SEQUENCE [LARGE SCALE GENOMIC DNA]</scope>
    <source>
        <strain evidence="11 12">SM1973</strain>
    </source>
</reference>
<keyword evidence="3" id="KW-1003">Cell membrane</keyword>
<dbReference type="GO" id="GO:0005886">
    <property type="term" value="C:plasma membrane"/>
    <property type="evidence" value="ECO:0007669"/>
    <property type="project" value="UniProtKB-SubCell"/>
</dbReference>
<evidence type="ECO:0000256" key="1">
    <source>
        <dbReference type="ARBA" id="ARBA00004377"/>
    </source>
</evidence>
<dbReference type="AlphaFoldDB" id="A0A853HU09"/>
<evidence type="ECO:0000256" key="3">
    <source>
        <dbReference type="ARBA" id="ARBA00022475"/>
    </source>
</evidence>
<evidence type="ECO:0000256" key="7">
    <source>
        <dbReference type="ARBA" id="ARBA00022989"/>
    </source>
</evidence>
<comment type="caution">
    <text evidence="11">The sequence shown here is derived from an EMBL/GenBank/DDBJ whole genome shotgun (WGS) entry which is preliminary data.</text>
</comment>
<dbReference type="NCBIfam" id="TIGR01708">
    <property type="entry name" value="typeII_sec_gspH"/>
    <property type="match status" value="1"/>
</dbReference>
<proteinExistence type="predicted"/>
<dbReference type="GO" id="GO:0015627">
    <property type="term" value="C:type II protein secretion system complex"/>
    <property type="evidence" value="ECO:0007669"/>
    <property type="project" value="InterPro"/>
</dbReference>
<evidence type="ECO:0000256" key="9">
    <source>
        <dbReference type="ARBA" id="ARBA00030775"/>
    </source>
</evidence>
<keyword evidence="5" id="KW-0997">Cell inner membrane</keyword>
<dbReference type="RefSeq" id="WP_180566795.1">
    <property type="nucleotide sequence ID" value="NZ_JACCKB010000002.1"/>
</dbReference>
<feature type="transmembrane region" description="Helical" evidence="10">
    <location>
        <begin position="36"/>
        <end position="59"/>
    </location>
</feature>
<dbReference type="SUPFAM" id="SSF54523">
    <property type="entry name" value="Pili subunits"/>
    <property type="match status" value="1"/>
</dbReference>
<dbReference type="Proteomes" id="UP000569732">
    <property type="component" value="Unassembled WGS sequence"/>
</dbReference>
<evidence type="ECO:0000256" key="2">
    <source>
        <dbReference type="ARBA" id="ARBA00021549"/>
    </source>
</evidence>
<organism evidence="11 12">
    <name type="scientific">Spartinivicinus marinus</name>
    <dbReference type="NCBI Taxonomy" id="2994442"/>
    <lineage>
        <taxon>Bacteria</taxon>
        <taxon>Pseudomonadati</taxon>
        <taxon>Pseudomonadota</taxon>
        <taxon>Gammaproteobacteria</taxon>
        <taxon>Oceanospirillales</taxon>
        <taxon>Zooshikellaceae</taxon>
        <taxon>Spartinivicinus</taxon>
    </lineage>
</organism>
<evidence type="ECO:0000256" key="4">
    <source>
        <dbReference type="ARBA" id="ARBA00022481"/>
    </source>
</evidence>
<dbReference type="InterPro" id="IPR049875">
    <property type="entry name" value="TypeII_GspH"/>
</dbReference>
<dbReference type="InterPro" id="IPR002416">
    <property type="entry name" value="T2SS_protein-GspH"/>
</dbReference>
<dbReference type="EMBL" id="JACCKB010000002">
    <property type="protein sequence ID" value="NYZ64763.1"/>
    <property type="molecule type" value="Genomic_DNA"/>
</dbReference>
<evidence type="ECO:0000313" key="11">
    <source>
        <dbReference type="EMBL" id="NYZ64763.1"/>
    </source>
</evidence>
<dbReference type="Gene3D" id="3.55.40.10">
    <property type="entry name" value="minor pseudopilin epsh domain"/>
    <property type="match status" value="1"/>
</dbReference>
<dbReference type="InterPro" id="IPR012902">
    <property type="entry name" value="N_methyl_site"/>
</dbReference>
<keyword evidence="7 10" id="KW-1133">Transmembrane helix</keyword>
<keyword evidence="8 10" id="KW-0472">Membrane</keyword>